<evidence type="ECO:0008006" key="3">
    <source>
        <dbReference type="Google" id="ProtNLM"/>
    </source>
</evidence>
<dbReference type="OrthoDB" id="337421at2157"/>
<name>A0A1H6J5F6_9EURY</name>
<organism evidence="1 2">
    <name type="scientific">Halopenitus malekzadehii</name>
    <dbReference type="NCBI Taxonomy" id="1267564"/>
    <lineage>
        <taxon>Archaea</taxon>
        <taxon>Methanobacteriati</taxon>
        <taxon>Methanobacteriota</taxon>
        <taxon>Stenosarchaea group</taxon>
        <taxon>Halobacteria</taxon>
        <taxon>Halobacteriales</taxon>
        <taxon>Haloferacaceae</taxon>
        <taxon>Halopenitus</taxon>
    </lineage>
</organism>
<sequence>MPPIDAGDIETVVGLVADQPGSTAPELADLVAAEGIDPDRTNKLLQAGVRRGALIESRSTYWVVRDETGSPKNIDT</sequence>
<evidence type="ECO:0000313" key="1">
    <source>
        <dbReference type="EMBL" id="SEH55506.1"/>
    </source>
</evidence>
<proteinExistence type="predicted"/>
<accession>A0A1H6J5F6</accession>
<dbReference type="Proteomes" id="UP000199215">
    <property type="component" value="Unassembled WGS sequence"/>
</dbReference>
<protein>
    <recommendedName>
        <fullName evidence="3">MarR family transcriptional regulator</fullName>
    </recommendedName>
</protein>
<dbReference type="EMBL" id="FNWU01000006">
    <property type="protein sequence ID" value="SEH55506.1"/>
    <property type="molecule type" value="Genomic_DNA"/>
</dbReference>
<dbReference type="RefSeq" id="WP_092817252.1">
    <property type="nucleotide sequence ID" value="NZ_FNWU01000006.1"/>
</dbReference>
<evidence type="ECO:0000313" key="2">
    <source>
        <dbReference type="Proteomes" id="UP000199215"/>
    </source>
</evidence>
<keyword evidence="2" id="KW-1185">Reference proteome</keyword>
<gene>
    <name evidence="1" type="ORF">SAMN05192561_10693</name>
</gene>
<reference evidence="1 2" key="1">
    <citation type="submission" date="2016-10" db="EMBL/GenBank/DDBJ databases">
        <authorList>
            <person name="de Groot N.N."/>
        </authorList>
    </citation>
    <scope>NUCLEOTIDE SEQUENCE [LARGE SCALE GENOMIC DNA]</scope>
    <source>
        <strain evidence="1 2">IBRC-M10418</strain>
    </source>
</reference>
<dbReference type="AlphaFoldDB" id="A0A1H6J5F6"/>